<gene>
    <name evidence="2" type="ORF">C7460_104196</name>
</gene>
<accession>A0A3D9L654</accession>
<dbReference type="Pfam" id="PF08818">
    <property type="entry name" value="DUF1801"/>
    <property type="match status" value="1"/>
</dbReference>
<protein>
    <submittedName>
        <fullName evidence="2">Uncharacterized protein YdeI (YjbR/CyaY-like superfamily)</fullName>
    </submittedName>
</protein>
<evidence type="ECO:0000259" key="1">
    <source>
        <dbReference type="Pfam" id="PF08818"/>
    </source>
</evidence>
<dbReference type="Pfam" id="PF13376">
    <property type="entry name" value="OmdA"/>
    <property type="match status" value="1"/>
</dbReference>
<sequence>MTMTTDIATYLAEGCGRCSLGGTPQCKAVQQVDILKALREIVLGTGLEETVKWGSPCYTLSGKNVVMVSAMKTHCVVSFMKGVLLDDPHGLLEKPGPNSTVGKVMRFASVEEVVTHGEALQDYLQAAIAVEKSGKKVPKSSPQEKVPEELHAALEADPALKSAFEALTPGRQRGYILQISAAKQSKTRQSRIAKYTPMILAGKGLHDR</sequence>
<dbReference type="Gene3D" id="3.90.1150.200">
    <property type="match status" value="1"/>
</dbReference>
<dbReference type="EMBL" id="QREG01000004">
    <property type="protein sequence ID" value="REE01176.1"/>
    <property type="molecule type" value="Genomic_DNA"/>
</dbReference>
<dbReference type="AlphaFoldDB" id="A0A3D9L654"/>
<dbReference type="SUPFAM" id="SSF159888">
    <property type="entry name" value="YdhG-like"/>
    <property type="match status" value="1"/>
</dbReference>
<dbReference type="InterPro" id="IPR016786">
    <property type="entry name" value="YdeI_bac"/>
</dbReference>
<reference evidence="2 3" key="1">
    <citation type="submission" date="2018-07" db="EMBL/GenBank/DDBJ databases">
        <title>Genomic Encyclopedia of Type Strains, Phase IV (KMG-IV): sequencing the most valuable type-strain genomes for metagenomic binning, comparative biology and taxonomic classification.</title>
        <authorList>
            <person name="Goeker M."/>
        </authorList>
    </citation>
    <scope>NUCLEOTIDE SEQUENCE [LARGE SCALE GENOMIC DNA]</scope>
    <source>
        <strain evidence="2 3">DSM 4134</strain>
    </source>
</reference>
<evidence type="ECO:0000313" key="2">
    <source>
        <dbReference type="EMBL" id="REE01176.1"/>
    </source>
</evidence>
<dbReference type="Proteomes" id="UP000256779">
    <property type="component" value="Unassembled WGS sequence"/>
</dbReference>
<dbReference type="PIRSF" id="PIRSF021308">
    <property type="entry name" value="UCP021308"/>
    <property type="match status" value="1"/>
</dbReference>
<comment type="caution">
    <text evidence="2">The sequence shown here is derived from an EMBL/GenBank/DDBJ whole genome shotgun (WGS) entry which is preliminary data.</text>
</comment>
<name>A0A3D9L654_MARFU</name>
<feature type="domain" description="YdhG-like" evidence="1">
    <location>
        <begin position="33"/>
        <end position="128"/>
    </location>
</feature>
<organism evidence="2 3">
    <name type="scientific">Marinoscillum furvescens DSM 4134</name>
    <dbReference type="NCBI Taxonomy" id="1122208"/>
    <lineage>
        <taxon>Bacteria</taxon>
        <taxon>Pseudomonadati</taxon>
        <taxon>Bacteroidota</taxon>
        <taxon>Cytophagia</taxon>
        <taxon>Cytophagales</taxon>
        <taxon>Reichenbachiellaceae</taxon>
        <taxon>Marinoscillum</taxon>
    </lineage>
</organism>
<evidence type="ECO:0000313" key="3">
    <source>
        <dbReference type="Proteomes" id="UP000256779"/>
    </source>
</evidence>
<proteinExistence type="predicted"/>
<keyword evidence="3" id="KW-1185">Reference proteome</keyword>
<dbReference type="InterPro" id="IPR014922">
    <property type="entry name" value="YdhG-like"/>
</dbReference>